<dbReference type="Gene3D" id="2.10.90.10">
    <property type="entry name" value="Cystine-knot cytokines"/>
    <property type="match status" value="1"/>
</dbReference>
<evidence type="ECO:0000256" key="2">
    <source>
        <dbReference type="ARBA" id="ARBA00007480"/>
    </source>
</evidence>
<evidence type="ECO:0000256" key="4">
    <source>
        <dbReference type="ARBA" id="ARBA00022525"/>
    </source>
</evidence>
<feature type="non-terminal residue" evidence="7">
    <location>
        <position position="1"/>
    </location>
</feature>
<comment type="similarity">
    <text evidence="2">Belongs to the noggin family.</text>
</comment>
<dbReference type="GO" id="GO:0005576">
    <property type="term" value="C:extracellular region"/>
    <property type="evidence" value="ECO:0007669"/>
    <property type="project" value="UniProtKB-SubCell"/>
</dbReference>
<accession>A0ABD2PPI9</accession>
<dbReference type="Gene3D" id="1.10.287.520">
    <property type="entry name" value="Helix hairpin bin"/>
    <property type="match status" value="1"/>
</dbReference>
<name>A0ABD2PPI9_9PLAT</name>
<dbReference type="InterPro" id="IPR008717">
    <property type="entry name" value="Noggin"/>
</dbReference>
<evidence type="ECO:0000313" key="7">
    <source>
        <dbReference type="EMBL" id="KAL3308998.1"/>
    </source>
</evidence>
<keyword evidence="8" id="KW-1185">Reference proteome</keyword>
<dbReference type="Pfam" id="PF05806">
    <property type="entry name" value="Noggin"/>
    <property type="match status" value="1"/>
</dbReference>
<evidence type="ECO:0000256" key="1">
    <source>
        <dbReference type="ARBA" id="ARBA00004613"/>
    </source>
</evidence>
<evidence type="ECO:0000256" key="5">
    <source>
        <dbReference type="ARBA" id="ARBA00022729"/>
    </source>
</evidence>
<keyword evidence="5" id="KW-0732">Signal</keyword>
<proteinExistence type="inferred from homology"/>
<dbReference type="AlphaFoldDB" id="A0ABD2PPI9"/>
<keyword evidence="3" id="KW-0217">Developmental protein</keyword>
<evidence type="ECO:0008006" key="9">
    <source>
        <dbReference type="Google" id="ProtNLM"/>
    </source>
</evidence>
<gene>
    <name evidence="7" type="ORF">Ciccas_012459</name>
</gene>
<sequence length="258" mass="29682">VSINRDVPPNTSQDNVRKLRRILAGKLDPDWTSDIQPRVLRQRGASSPNTPVDQNSDLFKESKVLNITLKDKDGLSYAISESQMQSFHEWLVEKASCEMEFIWDDLGAHFFPRWIRRGVCIEKPGQSCSWPPGMKCRPSGSKALQLLHWKCEDAANEETKKRAFGGDELDRIRRQVSFSPSAVLWQNSPSWHGKNRMTRAGPWRGRNGGQFTPEERELLRQRRARRLIKQLSVEDKGMLCYWQNQKYLVSDSCTCSCG</sequence>
<organism evidence="7 8">
    <name type="scientific">Cichlidogyrus casuarinus</name>
    <dbReference type="NCBI Taxonomy" id="1844966"/>
    <lineage>
        <taxon>Eukaryota</taxon>
        <taxon>Metazoa</taxon>
        <taxon>Spiralia</taxon>
        <taxon>Lophotrochozoa</taxon>
        <taxon>Platyhelminthes</taxon>
        <taxon>Monogenea</taxon>
        <taxon>Monopisthocotylea</taxon>
        <taxon>Dactylogyridea</taxon>
        <taxon>Ancyrocephalidae</taxon>
        <taxon>Cichlidogyrus</taxon>
    </lineage>
</organism>
<dbReference type="PANTHER" id="PTHR10494">
    <property type="entry name" value="BONE MORPHOGENETIC PROTEIN INHIBITOR, NOGGIN"/>
    <property type="match status" value="1"/>
</dbReference>
<dbReference type="Proteomes" id="UP001626550">
    <property type="component" value="Unassembled WGS sequence"/>
</dbReference>
<dbReference type="EMBL" id="JBJKFK010004426">
    <property type="protein sequence ID" value="KAL3308998.1"/>
    <property type="molecule type" value="Genomic_DNA"/>
</dbReference>
<dbReference type="InterPro" id="IPR029034">
    <property type="entry name" value="Cystine-knot_cytokine"/>
</dbReference>
<keyword evidence="4" id="KW-0964">Secreted</keyword>
<dbReference type="SUPFAM" id="SSF57501">
    <property type="entry name" value="Cystine-knot cytokines"/>
    <property type="match status" value="1"/>
</dbReference>
<evidence type="ECO:0000256" key="3">
    <source>
        <dbReference type="ARBA" id="ARBA00022473"/>
    </source>
</evidence>
<comment type="caution">
    <text evidence="7">The sequence shown here is derived from an EMBL/GenBank/DDBJ whole genome shotgun (WGS) entry which is preliminary data.</text>
</comment>
<feature type="region of interest" description="Disordered" evidence="6">
    <location>
        <begin position="37"/>
        <end position="56"/>
    </location>
</feature>
<feature type="compositionally biased region" description="Polar residues" evidence="6">
    <location>
        <begin position="44"/>
        <end position="56"/>
    </location>
</feature>
<reference evidence="7 8" key="1">
    <citation type="submission" date="2024-11" db="EMBL/GenBank/DDBJ databases">
        <title>Adaptive evolution of stress response genes in parasites aligns with host niche diversity.</title>
        <authorList>
            <person name="Hahn C."/>
            <person name="Resl P."/>
        </authorList>
    </citation>
    <scope>NUCLEOTIDE SEQUENCE [LARGE SCALE GENOMIC DNA]</scope>
    <source>
        <strain evidence="7">EGGRZ-B1_66</strain>
        <tissue evidence="7">Body</tissue>
    </source>
</reference>
<evidence type="ECO:0000313" key="8">
    <source>
        <dbReference type="Proteomes" id="UP001626550"/>
    </source>
</evidence>
<comment type="subcellular location">
    <subcellularLocation>
        <location evidence="1">Secreted</location>
    </subcellularLocation>
</comment>
<evidence type="ECO:0000256" key="6">
    <source>
        <dbReference type="SAM" id="MobiDB-lite"/>
    </source>
</evidence>
<protein>
    <recommendedName>
        <fullName evidence="9">Noggin</fullName>
    </recommendedName>
</protein>
<dbReference type="PANTHER" id="PTHR10494:SF6">
    <property type="entry name" value="NOGGIN"/>
    <property type="match status" value="1"/>
</dbReference>